<accession>A0A5J5DSX9</accession>
<dbReference type="PANTHER" id="PTHR46470">
    <property type="entry name" value="N-ACYLNEURAMINATE-9-PHOSPHATASE"/>
    <property type="match status" value="1"/>
</dbReference>
<reference evidence="7 8" key="1">
    <citation type="journal article" date="2019" name="Syst. Appl. Microbiol.">
        <title>Characterization of Bifidobacterium species in feaces of the Egyptian fruit bat: Description of B. vespertilionis sp. nov. and B. rousetti sp. nov.</title>
        <authorList>
            <person name="Modesto M."/>
            <person name="Satti M."/>
            <person name="Watanabe K."/>
            <person name="Puglisi E."/>
            <person name="Morelli L."/>
            <person name="Huang C.-H."/>
            <person name="Liou J.-S."/>
            <person name="Miyashita M."/>
            <person name="Tamura T."/>
            <person name="Saito S."/>
            <person name="Mori K."/>
            <person name="Huang L."/>
            <person name="Sciavilla P."/>
            <person name="Sandri C."/>
            <person name="Spiezio C."/>
            <person name="Vitali F."/>
            <person name="Cavalieri D."/>
            <person name="Perpetuini G."/>
            <person name="Tofalo R."/>
            <person name="Bonetti A."/>
            <person name="Arita M."/>
            <person name="Mattarelli P."/>
        </authorList>
    </citation>
    <scope>NUCLEOTIDE SEQUENCE [LARGE SCALE GENOMIC DNA]</scope>
    <source>
        <strain evidence="5 8">RST16</strain>
        <strain evidence="6 7">RST8</strain>
    </source>
</reference>
<proteinExistence type="predicted"/>
<keyword evidence="8" id="KW-1185">Reference proteome</keyword>
<evidence type="ECO:0000256" key="1">
    <source>
        <dbReference type="ARBA" id="ARBA00001946"/>
    </source>
</evidence>
<dbReference type="SFLD" id="SFLDG01129">
    <property type="entry name" value="C1.5:_HAD__Beta-PGM__Phosphata"/>
    <property type="match status" value="1"/>
</dbReference>
<comment type="caution">
    <text evidence="6">The sequence shown here is derived from an EMBL/GenBank/DDBJ whole genome shotgun (WGS) entry which is preliminary data.</text>
</comment>
<evidence type="ECO:0000313" key="5">
    <source>
        <dbReference type="EMBL" id="KAA8818051.1"/>
    </source>
</evidence>
<evidence type="ECO:0000256" key="2">
    <source>
        <dbReference type="ARBA" id="ARBA00022723"/>
    </source>
</evidence>
<dbReference type="OrthoDB" id="9810501at2"/>
<gene>
    <name evidence="6" type="ORF">EM848_08795</name>
    <name evidence="5" type="ORF">EMO90_10660</name>
</gene>
<dbReference type="Gene3D" id="3.40.50.1000">
    <property type="entry name" value="HAD superfamily/HAD-like"/>
    <property type="match status" value="1"/>
</dbReference>
<dbReference type="PRINTS" id="PR00413">
    <property type="entry name" value="HADHALOGNASE"/>
</dbReference>
<dbReference type="InterPro" id="IPR023214">
    <property type="entry name" value="HAD_sf"/>
</dbReference>
<dbReference type="InterPro" id="IPR051400">
    <property type="entry name" value="HAD-like_hydrolase"/>
</dbReference>
<comment type="cofactor">
    <cofactor evidence="1">
        <name>Mg(2+)</name>
        <dbReference type="ChEBI" id="CHEBI:18420"/>
    </cofactor>
</comment>
<dbReference type="NCBIfam" id="TIGR01549">
    <property type="entry name" value="HAD-SF-IA-v1"/>
    <property type="match status" value="1"/>
</dbReference>
<dbReference type="GO" id="GO:0046872">
    <property type="term" value="F:metal ion binding"/>
    <property type="evidence" value="ECO:0007669"/>
    <property type="project" value="UniProtKB-KW"/>
</dbReference>
<evidence type="ECO:0000313" key="8">
    <source>
        <dbReference type="Proteomes" id="UP000374630"/>
    </source>
</evidence>
<name>A0A5J5DSX9_9BIFI</name>
<dbReference type="EMBL" id="RZOA01000018">
    <property type="protein sequence ID" value="KAA8822297.1"/>
    <property type="molecule type" value="Genomic_DNA"/>
</dbReference>
<dbReference type="AlphaFoldDB" id="A0A5J5DSX9"/>
<dbReference type="SFLD" id="SFLDS00003">
    <property type="entry name" value="Haloacid_Dehalogenase"/>
    <property type="match status" value="1"/>
</dbReference>
<keyword evidence="3 6" id="KW-0378">Hydrolase</keyword>
<evidence type="ECO:0000256" key="4">
    <source>
        <dbReference type="ARBA" id="ARBA00022842"/>
    </source>
</evidence>
<dbReference type="InterPro" id="IPR023198">
    <property type="entry name" value="PGP-like_dom2"/>
</dbReference>
<evidence type="ECO:0000313" key="6">
    <source>
        <dbReference type="EMBL" id="KAA8822297.1"/>
    </source>
</evidence>
<dbReference type="InterPro" id="IPR006439">
    <property type="entry name" value="HAD-SF_hydro_IA"/>
</dbReference>
<dbReference type="Proteomes" id="UP000345527">
    <property type="component" value="Unassembled WGS sequence"/>
</dbReference>
<dbReference type="PANTHER" id="PTHR46470:SF2">
    <property type="entry name" value="GLYCERALDEHYDE 3-PHOSPHATE PHOSPHATASE"/>
    <property type="match status" value="1"/>
</dbReference>
<keyword evidence="2" id="KW-0479">Metal-binding</keyword>
<dbReference type="InterPro" id="IPR036412">
    <property type="entry name" value="HAD-like_sf"/>
</dbReference>
<dbReference type="EMBL" id="RZNZ01000017">
    <property type="protein sequence ID" value="KAA8818051.1"/>
    <property type="molecule type" value="Genomic_DNA"/>
</dbReference>
<dbReference type="GO" id="GO:0016791">
    <property type="term" value="F:phosphatase activity"/>
    <property type="evidence" value="ECO:0007669"/>
    <property type="project" value="TreeGrafter"/>
</dbReference>
<evidence type="ECO:0000313" key="7">
    <source>
        <dbReference type="Proteomes" id="UP000345527"/>
    </source>
</evidence>
<dbReference type="SUPFAM" id="SSF56784">
    <property type="entry name" value="HAD-like"/>
    <property type="match status" value="1"/>
</dbReference>
<dbReference type="Proteomes" id="UP000374630">
    <property type="component" value="Unassembled WGS sequence"/>
</dbReference>
<organism evidence="6 7">
    <name type="scientific">Bifidobacterium vespertilionis</name>
    <dbReference type="NCBI Taxonomy" id="2562524"/>
    <lineage>
        <taxon>Bacteria</taxon>
        <taxon>Bacillati</taxon>
        <taxon>Actinomycetota</taxon>
        <taxon>Actinomycetes</taxon>
        <taxon>Bifidobacteriales</taxon>
        <taxon>Bifidobacteriaceae</taxon>
        <taxon>Bifidobacterium</taxon>
    </lineage>
</organism>
<dbReference type="RefSeq" id="WP_150354561.1">
    <property type="nucleotide sequence ID" value="NZ_RZNZ01000017.1"/>
</dbReference>
<sequence length="257" mass="27936">MVGHVIPAGKDVRAIFFDLYGTLVDIRTDESSPEAWTALCEAVARIDPESPYRTADDVRDAFECAMELRRPASAGEDYEPDMLPAYRALVPGLSGPRRDEAARELAWTFRKASTRMIGLYPSAIDLLRRLGASGRRVALVSNAQACYTRPELDMLGLTPLFDQVVISSEMAVRKPSPAIFRRALEAIGLADDPSRALMVGNDVRCDILGAAGAGIAGAYMRTAISPQDDPPVCERAALSLDGPDYAALMEWLNIPVH</sequence>
<dbReference type="Gene3D" id="1.10.150.240">
    <property type="entry name" value="Putative phosphatase, domain 2"/>
    <property type="match status" value="1"/>
</dbReference>
<keyword evidence="4" id="KW-0460">Magnesium</keyword>
<protein>
    <submittedName>
        <fullName evidence="6">HAD family hydrolase</fullName>
    </submittedName>
</protein>
<dbReference type="GO" id="GO:0044281">
    <property type="term" value="P:small molecule metabolic process"/>
    <property type="evidence" value="ECO:0007669"/>
    <property type="project" value="UniProtKB-ARBA"/>
</dbReference>
<evidence type="ECO:0000256" key="3">
    <source>
        <dbReference type="ARBA" id="ARBA00022801"/>
    </source>
</evidence>
<dbReference type="Pfam" id="PF00702">
    <property type="entry name" value="Hydrolase"/>
    <property type="match status" value="1"/>
</dbReference>